<evidence type="ECO:0000313" key="5">
    <source>
        <dbReference type="EMBL" id="MET4756714.1"/>
    </source>
</evidence>
<accession>A0ABV2SG20</accession>
<name>A0ABV2SG20_9GAMM</name>
<keyword evidence="2" id="KW-0238">DNA-binding</keyword>
<dbReference type="Pfam" id="PF00027">
    <property type="entry name" value="cNMP_binding"/>
    <property type="match status" value="1"/>
</dbReference>
<dbReference type="SUPFAM" id="SSF46785">
    <property type="entry name" value="Winged helix' DNA-binding domain"/>
    <property type="match status" value="1"/>
</dbReference>
<dbReference type="InterPro" id="IPR018490">
    <property type="entry name" value="cNMP-bd_dom_sf"/>
</dbReference>
<dbReference type="CDD" id="cd00038">
    <property type="entry name" value="CAP_ED"/>
    <property type="match status" value="1"/>
</dbReference>
<dbReference type="EMBL" id="JBEWTB010000002">
    <property type="protein sequence ID" value="MET4756714.1"/>
    <property type="molecule type" value="Genomic_DNA"/>
</dbReference>
<evidence type="ECO:0000256" key="3">
    <source>
        <dbReference type="ARBA" id="ARBA00023163"/>
    </source>
</evidence>
<gene>
    <name evidence="5" type="ORF">V5J35_001906</name>
</gene>
<dbReference type="SUPFAM" id="SSF51206">
    <property type="entry name" value="cAMP-binding domain-like"/>
    <property type="match status" value="1"/>
</dbReference>
<evidence type="ECO:0000259" key="4">
    <source>
        <dbReference type="PROSITE" id="PS51063"/>
    </source>
</evidence>
<evidence type="ECO:0000256" key="2">
    <source>
        <dbReference type="ARBA" id="ARBA00023125"/>
    </source>
</evidence>
<dbReference type="PROSITE" id="PS51063">
    <property type="entry name" value="HTH_CRP_2"/>
    <property type="match status" value="1"/>
</dbReference>
<feature type="domain" description="HTH crp-type" evidence="4">
    <location>
        <begin position="90"/>
        <end position="154"/>
    </location>
</feature>
<dbReference type="InterPro" id="IPR036390">
    <property type="entry name" value="WH_DNA-bd_sf"/>
</dbReference>
<dbReference type="InterPro" id="IPR000595">
    <property type="entry name" value="cNMP-bd_dom"/>
</dbReference>
<reference evidence="5 6" key="1">
    <citation type="submission" date="2024-06" db="EMBL/GenBank/DDBJ databases">
        <title>Genomic Encyclopedia of Type Strains, Phase V (KMG-V): Genome sequencing to study the core and pangenomes of soil and plant-associated prokaryotes.</title>
        <authorList>
            <person name="Whitman W."/>
        </authorList>
    </citation>
    <scope>NUCLEOTIDE SEQUENCE [LARGE SCALE GENOMIC DNA]</scope>
    <source>
        <strain evidence="5 6">NE40</strain>
    </source>
</reference>
<dbReference type="InterPro" id="IPR012318">
    <property type="entry name" value="HTH_CRP"/>
</dbReference>
<keyword evidence="1" id="KW-0805">Transcription regulation</keyword>
<keyword evidence="6" id="KW-1185">Reference proteome</keyword>
<evidence type="ECO:0000313" key="6">
    <source>
        <dbReference type="Proteomes" id="UP001549366"/>
    </source>
</evidence>
<dbReference type="Pfam" id="PF13545">
    <property type="entry name" value="HTH_Crp_2"/>
    <property type="match status" value="1"/>
</dbReference>
<dbReference type="InterPro" id="IPR014710">
    <property type="entry name" value="RmlC-like_jellyroll"/>
</dbReference>
<evidence type="ECO:0000256" key="1">
    <source>
        <dbReference type="ARBA" id="ARBA00023015"/>
    </source>
</evidence>
<sequence>MGLWKLSENGKQNLLRIYSENSFFGYRSLLGQDEYYASTIALKPSQVLYFPFNDISELQNEVPEVFQYFTVFLASELKEAELRLTRASSMKMKHRVINTLLYLKKHHGDYTWTYREIGEYCGGETETVIRICNQLKHAGVLQKESRHWKIVNEQKLIAMQNEH</sequence>
<comment type="caution">
    <text evidence="5">The sequence shown here is derived from an EMBL/GenBank/DDBJ whole genome shotgun (WGS) entry which is preliminary data.</text>
</comment>
<proteinExistence type="predicted"/>
<dbReference type="Gene3D" id="2.60.120.10">
    <property type="entry name" value="Jelly Rolls"/>
    <property type="match status" value="1"/>
</dbReference>
<keyword evidence="3" id="KW-0804">Transcription</keyword>
<protein>
    <submittedName>
        <fullName evidence="5">CRP-like cAMP-binding protein</fullName>
    </submittedName>
</protein>
<dbReference type="Proteomes" id="UP001549366">
    <property type="component" value="Unassembled WGS sequence"/>
</dbReference>
<organism evidence="5 6">
    <name type="scientific">Endozoicomonas lisbonensis</name>
    <dbReference type="NCBI Taxonomy" id="3120522"/>
    <lineage>
        <taxon>Bacteria</taxon>
        <taxon>Pseudomonadati</taxon>
        <taxon>Pseudomonadota</taxon>
        <taxon>Gammaproteobacteria</taxon>
        <taxon>Oceanospirillales</taxon>
        <taxon>Endozoicomonadaceae</taxon>
        <taxon>Endozoicomonas</taxon>
    </lineage>
</organism>